<protein>
    <submittedName>
        <fullName evidence="7">Methylamine utilization protein MauE</fullName>
    </submittedName>
</protein>
<dbReference type="AlphaFoldDB" id="A0A4R3KU01"/>
<feature type="transmembrane region" description="Helical" evidence="5">
    <location>
        <begin position="112"/>
        <end position="133"/>
    </location>
</feature>
<accession>A0A4R3KU01</accession>
<evidence type="ECO:0000256" key="3">
    <source>
        <dbReference type="ARBA" id="ARBA00022989"/>
    </source>
</evidence>
<keyword evidence="2 5" id="KW-0812">Transmembrane</keyword>
<evidence type="ECO:0000256" key="2">
    <source>
        <dbReference type="ARBA" id="ARBA00022692"/>
    </source>
</evidence>
<evidence type="ECO:0000259" key="6">
    <source>
        <dbReference type="Pfam" id="PF07291"/>
    </source>
</evidence>
<comment type="subcellular location">
    <subcellularLocation>
        <location evidence="1">Membrane</location>
        <topology evidence="1">Multi-pass membrane protein</topology>
    </subcellularLocation>
</comment>
<dbReference type="Proteomes" id="UP000295807">
    <property type="component" value="Unassembled WGS sequence"/>
</dbReference>
<proteinExistence type="predicted"/>
<dbReference type="Pfam" id="PF07291">
    <property type="entry name" value="MauE"/>
    <property type="match status" value="1"/>
</dbReference>
<gene>
    <name evidence="7" type="ORF">EDD80_10599</name>
</gene>
<evidence type="ECO:0000313" key="8">
    <source>
        <dbReference type="Proteomes" id="UP000295807"/>
    </source>
</evidence>
<organism evidence="7 8">
    <name type="scientific">Anseongella ginsenosidimutans</name>
    <dbReference type="NCBI Taxonomy" id="496056"/>
    <lineage>
        <taxon>Bacteria</taxon>
        <taxon>Pseudomonadati</taxon>
        <taxon>Bacteroidota</taxon>
        <taxon>Sphingobacteriia</taxon>
        <taxon>Sphingobacteriales</taxon>
        <taxon>Sphingobacteriaceae</taxon>
        <taxon>Anseongella</taxon>
    </lineage>
</organism>
<dbReference type="GO" id="GO:0030416">
    <property type="term" value="P:methylamine metabolic process"/>
    <property type="evidence" value="ECO:0007669"/>
    <property type="project" value="InterPro"/>
</dbReference>
<name>A0A4R3KU01_9SPHI</name>
<evidence type="ECO:0000313" key="7">
    <source>
        <dbReference type="EMBL" id="TCS87285.1"/>
    </source>
</evidence>
<dbReference type="InterPro" id="IPR009908">
    <property type="entry name" value="Methylamine_util_MauE"/>
</dbReference>
<dbReference type="GO" id="GO:0016020">
    <property type="term" value="C:membrane"/>
    <property type="evidence" value="ECO:0007669"/>
    <property type="project" value="UniProtKB-SubCell"/>
</dbReference>
<dbReference type="EMBL" id="SMAD01000005">
    <property type="protein sequence ID" value="TCS87285.1"/>
    <property type="molecule type" value="Genomic_DNA"/>
</dbReference>
<keyword evidence="3 5" id="KW-1133">Transmembrane helix</keyword>
<feature type="transmembrane region" description="Helical" evidence="5">
    <location>
        <begin position="73"/>
        <end position="92"/>
    </location>
</feature>
<sequence length="144" mass="15890">MKTPKLIEIISAILIVLFLYTGGQKIIEFDVFRIQLSRQPLPDWAISILTWILPLAELAAAGLLLFTHTRTAGLHLSAALMLSFTVYTALAYTEAFGYVPCACGRIFSSMGWGAHLLINSLLLILTLAVIFPLHNKSKKIMNTS</sequence>
<dbReference type="UniPathway" id="UPA00895"/>
<evidence type="ECO:0000256" key="5">
    <source>
        <dbReference type="SAM" id="Phobius"/>
    </source>
</evidence>
<comment type="caution">
    <text evidence="7">The sequence shown here is derived from an EMBL/GenBank/DDBJ whole genome shotgun (WGS) entry which is preliminary data.</text>
</comment>
<dbReference type="OrthoDB" id="673785at2"/>
<feature type="domain" description="Methylamine utilisation protein MauE" evidence="6">
    <location>
        <begin position="5"/>
        <end position="131"/>
    </location>
</feature>
<reference evidence="7 8" key="1">
    <citation type="submission" date="2019-03" db="EMBL/GenBank/DDBJ databases">
        <title>Genomic Encyclopedia of Type Strains, Phase IV (KMG-IV): sequencing the most valuable type-strain genomes for metagenomic binning, comparative biology and taxonomic classification.</title>
        <authorList>
            <person name="Goeker M."/>
        </authorList>
    </citation>
    <scope>NUCLEOTIDE SEQUENCE [LARGE SCALE GENOMIC DNA]</scope>
    <source>
        <strain evidence="7 8">DSM 21100</strain>
    </source>
</reference>
<evidence type="ECO:0000256" key="1">
    <source>
        <dbReference type="ARBA" id="ARBA00004141"/>
    </source>
</evidence>
<keyword evidence="8" id="KW-1185">Reference proteome</keyword>
<evidence type="ECO:0000256" key="4">
    <source>
        <dbReference type="ARBA" id="ARBA00023136"/>
    </source>
</evidence>
<feature type="transmembrane region" description="Helical" evidence="5">
    <location>
        <begin position="44"/>
        <end position="66"/>
    </location>
</feature>
<feature type="transmembrane region" description="Helical" evidence="5">
    <location>
        <begin position="7"/>
        <end position="24"/>
    </location>
</feature>
<keyword evidence="4 5" id="KW-0472">Membrane</keyword>
<dbReference type="RefSeq" id="WP_132129083.1">
    <property type="nucleotide sequence ID" value="NZ_CP042432.1"/>
</dbReference>